<dbReference type="HOGENOM" id="CLU_019516_0_0_1"/>
<dbReference type="AlphaFoldDB" id="M2R4W4"/>
<dbReference type="STRING" id="914234.M2R4W4"/>
<dbReference type="OrthoDB" id="1684102at2759"/>
<evidence type="ECO:0000313" key="3">
    <source>
        <dbReference type="Proteomes" id="UP000016930"/>
    </source>
</evidence>
<evidence type="ECO:0000256" key="1">
    <source>
        <dbReference type="SAM" id="MobiDB-lite"/>
    </source>
</evidence>
<keyword evidence="3" id="KW-1185">Reference proteome</keyword>
<sequence length="667" mass="72516">MNGHARTLRFAYYCSGHGYGHATRVSAFACHLLSIHPQPTIYIVSSAPQLVFADSVALGAHYRYAEIDPVIVQPLAYRVDRQKSVDVLQSFLRKKESKVEQESQWLREMDIDCVLSDAAFLGCLAANDAGIPSVLITNFSFDSVYSYLSTSFVDVAPPVDHDTLSPQTQPTLQPDVPIPRHIIEPMVDEIFAGYRCADLLLRLPGAIPMPSFSLKPSLPSPDWVDVESQTFTPGVIRHLLEPTSSYRLHPPIPFPFQPTHKPTPRSVRQAPLLVRSPSPSVYTPAGRAAFLASIGVPERYHDSARTRILIVSFGGQVFHKPHSRTHSRASSAVSTPRRTSNPKVQSHTNGTANGIANGLGHEHVSPSRIAQDNHEAHARALTRALRSATISDLAPRAVQERRRQEEAAADSGGLSADVPPSSGPPLAAPRTRARRLSLLTIPGAPPVTYQTSPVSPALPIFVTIPPSPDAGAGPGEKPLGEKDLVRAVRVDVVEGTESDEGVDGEVNNLLPDDSWIAVVCGVSKEWANADGEALPDNFFVAPRDVYMPDLTAVADVLLGKLGYGTVSECVDACTPFVFVSRPLFIEEHGLRLLLDRDGVGVELPRASYEMGEWAAAVREAWTKGKDLKTRKRQEGETGKRKAEGRVMAEDLVNWVQNWHTGEAVAGI</sequence>
<name>M2R4W4_CERS8</name>
<reference evidence="2 3" key="1">
    <citation type="journal article" date="2012" name="Proc. Natl. Acad. Sci. U.S.A.">
        <title>Comparative genomics of Ceriporiopsis subvermispora and Phanerochaete chrysosporium provide insight into selective ligninolysis.</title>
        <authorList>
            <person name="Fernandez-Fueyo E."/>
            <person name="Ruiz-Duenas F.J."/>
            <person name="Ferreira P."/>
            <person name="Floudas D."/>
            <person name="Hibbett D.S."/>
            <person name="Canessa P."/>
            <person name="Larrondo L.F."/>
            <person name="James T.Y."/>
            <person name="Seelenfreund D."/>
            <person name="Lobos S."/>
            <person name="Polanco R."/>
            <person name="Tello M."/>
            <person name="Honda Y."/>
            <person name="Watanabe T."/>
            <person name="Watanabe T."/>
            <person name="Ryu J.S."/>
            <person name="Kubicek C.P."/>
            <person name="Schmoll M."/>
            <person name="Gaskell J."/>
            <person name="Hammel K.E."/>
            <person name="St John F.J."/>
            <person name="Vanden Wymelenberg A."/>
            <person name="Sabat G."/>
            <person name="Splinter BonDurant S."/>
            <person name="Syed K."/>
            <person name="Yadav J.S."/>
            <person name="Doddapaneni H."/>
            <person name="Subramanian V."/>
            <person name="Lavin J.L."/>
            <person name="Oguiza J.A."/>
            <person name="Perez G."/>
            <person name="Pisabarro A.G."/>
            <person name="Ramirez L."/>
            <person name="Santoyo F."/>
            <person name="Master E."/>
            <person name="Coutinho P.M."/>
            <person name="Henrissat B."/>
            <person name="Lombard V."/>
            <person name="Magnuson J.K."/>
            <person name="Kuees U."/>
            <person name="Hori C."/>
            <person name="Igarashi K."/>
            <person name="Samejima M."/>
            <person name="Held B.W."/>
            <person name="Barry K.W."/>
            <person name="LaButti K.M."/>
            <person name="Lapidus A."/>
            <person name="Lindquist E.A."/>
            <person name="Lucas S.M."/>
            <person name="Riley R."/>
            <person name="Salamov A.A."/>
            <person name="Hoffmeister D."/>
            <person name="Schwenk D."/>
            <person name="Hadar Y."/>
            <person name="Yarden O."/>
            <person name="de Vries R.P."/>
            <person name="Wiebenga A."/>
            <person name="Stenlid J."/>
            <person name="Eastwood D."/>
            <person name="Grigoriev I.V."/>
            <person name="Berka R.M."/>
            <person name="Blanchette R.A."/>
            <person name="Kersten P."/>
            <person name="Martinez A.T."/>
            <person name="Vicuna R."/>
            <person name="Cullen D."/>
        </authorList>
    </citation>
    <scope>NUCLEOTIDE SEQUENCE [LARGE SCALE GENOMIC DNA]</scope>
    <source>
        <strain evidence="2 3">B</strain>
    </source>
</reference>
<dbReference type="InterPro" id="IPR053205">
    <property type="entry name" value="GHMP_kinase_L-arabinokinase"/>
</dbReference>
<gene>
    <name evidence="2" type="ORF">CERSUDRAFT_97848</name>
</gene>
<accession>M2R4W4</accession>
<dbReference type="SUPFAM" id="SSF53756">
    <property type="entry name" value="UDP-Glycosyltransferase/glycogen phosphorylase"/>
    <property type="match status" value="1"/>
</dbReference>
<protein>
    <submittedName>
        <fullName evidence="2">Uncharacterized protein</fullName>
    </submittedName>
</protein>
<proteinExistence type="predicted"/>
<feature type="compositionally biased region" description="Polar residues" evidence="1">
    <location>
        <begin position="328"/>
        <end position="354"/>
    </location>
</feature>
<dbReference type="Gene3D" id="3.40.50.2000">
    <property type="entry name" value="Glycogen Phosphorylase B"/>
    <property type="match status" value="1"/>
</dbReference>
<dbReference type="EMBL" id="KB445804">
    <property type="protein sequence ID" value="EMD33921.1"/>
    <property type="molecule type" value="Genomic_DNA"/>
</dbReference>
<feature type="region of interest" description="Disordered" evidence="1">
    <location>
        <begin position="392"/>
        <end position="428"/>
    </location>
</feature>
<evidence type="ECO:0000313" key="2">
    <source>
        <dbReference type="EMBL" id="EMD33921.1"/>
    </source>
</evidence>
<feature type="region of interest" description="Disordered" evidence="1">
    <location>
        <begin position="319"/>
        <end position="362"/>
    </location>
</feature>
<dbReference type="PANTHER" id="PTHR38134">
    <property type="entry name" value="SLR1395 PROTEIN"/>
    <property type="match status" value="1"/>
</dbReference>
<dbReference type="PANTHER" id="PTHR38134:SF2">
    <property type="entry name" value="GALACTOKINASE"/>
    <property type="match status" value="1"/>
</dbReference>
<dbReference type="Proteomes" id="UP000016930">
    <property type="component" value="Unassembled WGS sequence"/>
</dbReference>
<organism evidence="2 3">
    <name type="scientific">Ceriporiopsis subvermispora (strain B)</name>
    <name type="common">White-rot fungus</name>
    <name type="synonym">Gelatoporia subvermispora</name>
    <dbReference type="NCBI Taxonomy" id="914234"/>
    <lineage>
        <taxon>Eukaryota</taxon>
        <taxon>Fungi</taxon>
        <taxon>Dikarya</taxon>
        <taxon>Basidiomycota</taxon>
        <taxon>Agaricomycotina</taxon>
        <taxon>Agaricomycetes</taxon>
        <taxon>Polyporales</taxon>
        <taxon>Gelatoporiaceae</taxon>
        <taxon>Gelatoporia</taxon>
    </lineage>
</organism>